<dbReference type="Pfam" id="PF21789">
    <property type="entry name" value="TNP-like_RNaseH_C"/>
    <property type="match status" value="1"/>
</dbReference>
<evidence type="ECO:0000259" key="4">
    <source>
        <dbReference type="Pfam" id="PF21788"/>
    </source>
</evidence>
<evidence type="ECO:0008006" key="8">
    <source>
        <dbReference type="Google" id="ProtNLM"/>
    </source>
</evidence>
<dbReference type="RefSeq" id="XP_066928755.1">
    <property type="nucleotide sequence ID" value="XM_067072654.1"/>
</dbReference>
<accession>A0A7M5XKE0</accession>
<proteinExistence type="predicted"/>
<feature type="domain" description="Transposable element P transposase-like GTP-binding insertion" evidence="4">
    <location>
        <begin position="608"/>
        <end position="723"/>
    </location>
</feature>
<dbReference type="Proteomes" id="UP000594262">
    <property type="component" value="Unplaced"/>
</dbReference>
<dbReference type="InterPro" id="IPR048365">
    <property type="entry name" value="TNP-like_RNaseH_N"/>
</dbReference>
<dbReference type="PANTHER" id="PTHR47577">
    <property type="entry name" value="THAP DOMAIN-CONTAINING PROTEIN 6"/>
    <property type="match status" value="1"/>
</dbReference>
<name>A0A7M5XKE0_9CNID</name>
<sequence>MDHLQWLKKYCRLCKTKIKFDKAYTQAKECRGFQESIVSVYGITCHNEDENVYPKLLCKNCCRNVVRDANNGKKKEPAIFSTHNEHCEICAVENKLSAPKNTTLNKHNLDKLFQSNGFFVCSKSPSRTYSKLNVTNGKVIPVITININEDCTWSVVVLGKSLPCDEIFPAYQFLNDNNAVSLISDLTECKICFGNNKYPDVVQSRIVVDQPFPSNSGGISAIVESDECCIEFRKHNFNSVRHPNCSLLYNSEKEMCDNCCSLDKTFKVFQKRIQEPIDFERRTCDISTTNLRHLSKDELIARLQNTQIAKREAIRKIVNLQSKINQMIEDESVELNETNHEIVKVVLDKEKPEFPEGTPQWLLWQEQQKMSKLKNSRSMRWHPLIVRWCLSIYHKSPAAYKQIANTKNNFLKLPHVNTIKRYTNFTKPTSGFNPDIIKRLVIDSNLEKLDDLKRNVVILFDEMKIKADLIYSRSTGKLVGFTDMGNVNEEIRKLQDKCNEKEPHQRELTRYVNVYMARGIFTKLKYPFGFFGSQGFTSDQLYPCTLEATRVLESIGFKVRAWICDGASPNRKFFTISQSFSKDGDTFYWTENPFDQTRKLYFSSDYPHLLKTTRNCLENSHGNSNTRNLHYNGQDIGWNHIVQVYEWDLNEKSQSYGFRVLNKLTEDHIKLTPRLRMKVKLAAQVLSAHMANALKLQNEFYTEGTRNFIKIFDRLFDCLNGQSYDDYGKPDRAPYRKVDDARFTFLNKVLTYLDDWEKEAKSLTQLTVEEQAKRCLSKQTVFGWRMTIHTFMDLTKELLNEGARFVLSEKFSQDPLEEHFGRQRAAGGANENPTYLQFEKQEVSLNLMSSELINELQGSNVSRKDSTPLDINDQRTLPRKEIVRKKAQKDPK</sequence>
<dbReference type="GeneID" id="136816331"/>
<dbReference type="Pfam" id="PF21788">
    <property type="entry name" value="TNP-like_GBD"/>
    <property type="match status" value="1"/>
</dbReference>
<feature type="domain" description="Transposable element P transposase-like RNase H C-terminal" evidence="5">
    <location>
        <begin position="810"/>
        <end position="839"/>
    </location>
</feature>
<dbReference type="Pfam" id="PF21787">
    <property type="entry name" value="TNP-like_RNaseH_N"/>
    <property type="match status" value="1"/>
</dbReference>
<keyword evidence="1" id="KW-0175">Coiled coil</keyword>
<evidence type="ECO:0000256" key="2">
    <source>
        <dbReference type="SAM" id="MobiDB-lite"/>
    </source>
</evidence>
<feature type="domain" description="Transposable element P transposase-like RNase H" evidence="3">
    <location>
        <begin position="430"/>
        <end position="575"/>
    </location>
</feature>
<organism evidence="6 7">
    <name type="scientific">Clytia hemisphaerica</name>
    <dbReference type="NCBI Taxonomy" id="252671"/>
    <lineage>
        <taxon>Eukaryota</taxon>
        <taxon>Metazoa</taxon>
        <taxon>Cnidaria</taxon>
        <taxon>Hydrozoa</taxon>
        <taxon>Hydroidolina</taxon>
        <taxon>Leptothecata</taxon>
        <taxon>Obeliida</taxon>
        <taxon>Clytiidae</taxon>
        <taxon>Clytia</taxon>
    </lineage>
</organism>
<evidence type="ECO:0000313" key="7">
    <source>
        <dbReference type="Proteomes" id="UP000594262"/>
    </source>
</evidence>
<dbReference type="PANTHER" id="PTHR47577:SF2">
    <property type="entry name" value="THAP DOMAIN CONTAINING 9"/>
    <property type="match status" value="1"/>
</dbReference>
<protein>
    <recommendedName>
        <fullName evidence="8">Transposable element P transposase</fullName>
    </recommendedName>
</protein>
<dbReference type="AlphaFoldDB" id="A0A7M5XKE0"/>
<feature type="compositionally biased region" description="Basic residues" evidence="2">
    <location>
        <begin position="882"/>
        <end position="892"/>
    </location>
</feature>
<evidence type="ECO:0000256" key="1">
    <source>
        <dbReference type="SAM" id="Coils"/>
    </source>
</evidence>
<feature type="coiled-coil region" evidence="1">
    <location>
        <begin position="296"/>
        <end position="330"/>
    </location>
</feature>
<reference evidence="6" key="1">
    <citation type="submission" date="2021-01" db="UniProtKB">
        <authorList>
            <consortium name="EnsemblMetazoa"/>
        </authorList>
    </citation>
    <scope>IDENTIFICATION</scope>
</reference>
<dbReference type="OrthoDB" id="5987487at2759"/>
<dbReference type="InterPro" id="IPR048366">
    <property type="entry name" value="TNP-like_GBD"/>
</dbReference>
<evidence type="ECO:0000259" key="3">
    <source>
        <dbReference type="Pfam" id="PF21787"/>
    </source>
</evidence>
<feature type="region of interest" description="Disordered" evidence="2">
    <location>
        <begin position="859"/>
        <end position="892"/>
    </location>
</feature>
<evidence type="ECO:0000313" key="6">
    <source>
        <dbReference type="EnsemblMetazoa" id="CLYHEMP024804.1"/>
    </source>
</evidence>
<dbReference type="InterPro" id="IPR048367">
    <property type="entry name" value="TNP-like_RNaseH_C"/>
</dbReference>
<keyword evidence="7" id="KW-1185">Reference proteome</keyword>
<evidence type="ECO:0000259" key="5">
    <source>
        <dbReference type="Pfam" id="PF21789"/>
    </source>
</evidence>
<dbReference type="EnsemblMetazoa" id="CLYHEMT024804.1">
    <property type="protein sequence ID" value="CLYHEMP024804.1"/>
    <property type="gene ID" value="CLYHEMG024804"/>
</dbReference>
<feature type="compositionally biased region" description="Basic and acidic residues" evidence="2">
    <location>
        <begin position="862"/>
        <end position="881"/>
    </location>
</feature>